<dbReference type="Proteomes" id="UP000392064">
    <property type="component" value="Plasmid p001"/>
</dbReference>
<dbReference type="EMBL" id="CP045736">
    <property type="protein sequence ID" value="QGG39919.1"/>
    <property type="molecule type" value="Genomic_DNA"/>
</dbReference>
<dbReference type="SUPFAM" id="SSF52038">
    <property type="entry name" value="Barstar-related"/>
    <property type="match status" value="1"/>
</dbReference>
<dbReference type="KEGG" id="aef:GEV26_00190"/>
<protein>
    <recommendedName>
        <fullName evidence="2">Barstar (barnase inhibitor) domain-containing protein</fullName>
    </recommendedName>
</protein>
<dbReference type="Pfam" id="PF01337">
    <property type="entry name" value="Barstar"/>
    <property type="match status" value="1"/>
</dbReference>
<dbReference type="InterPro" id="IPR035905">
    <property type="entry name" value="Barstar-like_sf"/>
</dbReference>
<keyword evidence="3" id="KW-0614">Plasmid</keyword>
<dbReference type="InterPro" id="IPR000468">
    <property type="entry name" value="Barstar"/>
</dbReference>
<sequence>MTDVRALLKVDPEFRPLLLEGDQQAIGSAVVGWVESGLTARILRGRKMRTVSGLFDEFAAALQFPLYFGENEDAFNECIAELETLPAGEGYVVTITDPDQVLAHAGPEALGWLARALESAAEEWSQSVELGEWWDRPPVPFHVVLAGENDAIALATRRWSGAGSVPVPFGQA</sequence>
<evidence type="ECO:0000256" key="1">
    <source>
        <dbReference type="ARBA" id="ARBA00006845"/>
    </source>
</evidence>
<dbReference type="Gene3D" id="3.30.370.10">
    <property type="entry name" value="Barstar-like"/>
    <property type="match status" value="1"/>
</dbReference>
<evidence type="ECO:0000259" key="2">
    <source>
        <dbReference type="Pfam" id="PF01337"/>
    </source>
</evidence>
<feature type="domain" description="Barstar (barnase inhibitor)" evidence="2">
    <location>
        <begin position="41"/>
        <end position="145"/>
    </location>
</feature>
<proteinExistence type="inferred from homology"/>
<dbReference type="AlphaFoldDB" id="A0A5Q2ME00"/>
<geneLocation type="plasmid" evidence="3 4">
    <name>p001</name>
</geneLocation>
<evidence type="ECO:0000313" key="4">
    <source>
        <dbReference type="Proteomes" id="UP000392064"/>
    </source>
</evidence>
<accession>A0A5Q2ME00</accession>
<comment type="similarity">
    <text evidence="1">Belongs to the barstar family.</text>
</comment>
<keyword evidence="4" id="KW-1185">Reference proteome</keyword>
<evidence type="ECO:0000313" key="3">
    <source>
        <dbReference type="EMBL" id="QGG39919.1"/>
    </source>
</evidence>
<name>A0A5Q2ME00_9ACTN</name>
<reference evidence="3 4" key="1">
    <citation type="submission" date="2019-11" db="EMBL/GenBank/DDBJ databases">
        <authorList>
            <person name="Li J."/>
        </authorList>
    </citation>
    <scope>NUCLEOTIDE SEQUENCE [LARGE SCALE GENOMIC DNA]</scope>
    <source>
        <strain evidence="3 4">MF47</strain>
        <plasmid evidence="3 4">p001</plasmid>
    </source>
</reference>
<gene>
    <name evidence="3" type="ORF">GEV26_00190</name>
</gene>
<organism evidence="3 4">
    <name type="scientific">Aeromicrobium yanjiei</name>
    <dbReference type="NCBI Taxonomy" id="2662028"/>
    <lineage>
        <taxon>Bacteria</taxon>
        <taxon>Bacillati</taxon>
        <taxon>Actinomycetota</taxon>
        <taxon>Actinomycetes</taxon>
        <taxon>Propionibacteriales</taxon>
        <taxon>Nocardioidaceae</taxon>
        <taxon>Aeromicrobium</taxon>
    </lineage>
</organism>
<dbReference type="RefSeq" id="WP_153651193.1">
    <property type="nucleotide sequence ID" value="NZ_CP045736.1"/>
</dbReference>